<organism evidence="24 25">
    <name type="scientific">Rheinheimera salexigens</name>
    <dbReference type="NCBI Taxonomy" id="1628148"/>
    <lineage>
        <taxon>Bacteria</taxon>
        <taxon>Pseudomonadati</taxon>
        <taxon>Pseudomonadota</taxon>
        <taxon>Gammaproteobacteria</taxon>
        <taxon>Chromatiales</taxon>
        <taxon>Chromatiaceae</taxon>
        <taxon>Rheinheimera</taxon>
    </lineage>
</organism>
<dbReference type="InterPro" id="IPR003661">
    <property type="entry name" value="HisK_dim/P_dom"/>
</dbReference>
<dbReference type="Gene3D" id="3.30.565.10">
    <property type="entry name" value="Histidine kinase-like ATPase, C-terminal domain"/>
    <property type="match status" value="1"/>
</dbReference>
<dbReference type="InterPro" id="IPR011006">
    <property type="entry name" value="CheY-like_superfamily"/>
</dbReference>
<evidence type="ECO:0000259" key="20">
    <source>
        <dbReference type="PROSITE" id="PS50112"/>
    </source>
</evidence>
<dbReference type="InterPro" id="IPR036097">
    <property type="entry name" value="HisK_dim/P_sf"/>
</dbReference>
<dbReference type="Gene3D" id="1.20.120.160">
    <property type="entry name" value="HPT domain"/>
    <property type="match status" value="1"/>
</dbReference>
<evidence type="ECO:0000256" key="10">
    <source>
        <dbReference type="ARBA" id="ARBA00022777"/>
    </source>
</evidence>
<feature type="modified residue" description="4-aspartylphosphate" evidence="16">
    <location>
        <position position="838"/>
    </location>
</feature>
<dbReference type="InterPro" id="IPR008207">
    <property type="entry name" value="Sig_transdc_His_kin_Hpt_dom"/>
</dbReference>
<dbReference type="STRING" id="1628148.BI198_05615"/>
<dbReference type="PANTHER" id="PTHR43047">
    <property type="entry name" value="TWO-COMPONENT HISTIDINE PROTEIN KINASE"/>
    <property type="match status" value="1"/>
</dbReference>
<evidence type="ECO:0000256" key="17">
    <source>
        <dbReference type="PROSITE-ProRule" id="PRU00244"/>
    </source>
</evidence>
<dbReference type="InterPro" id="IPR005467">
    <property type="entry name" value="His_kinase_dom"/>
</dbReference>
<protein>
    <recommendedName>
        <fullName evidence="3">histidine kinase</fullName>
        <ecNumber evidence="3">2.7.13.3</ecNumber>
    </recommendedName>
</protein>
<evidence type="ECO:0000256" key="4">
    <source>
        <dbReference type="ARBA" id="ARBA00022475"/>
    </source>
</evidence>
<dbReference type="SMART" id="SM00448">
    <property type="entry name" value="REC"/>
    <property type="match status" value="1"/>
</dbReference>
<dbReference type="Pfam" id="PF02518">
    <property type="entry name" value="HATPase_c"/>
    <property type="match status" value="1"/>
</dbReference>
<dbReference type="Pfam" id="PF00512">
    <property type="entry name" value="HisKA"/>
    <property type="match status" value="1"/>
</dbReference>
<feature type="modified residue" description="Phosphohistidine" evidence="15">
    <location>
        <position position="979"/>
    </location>
</feature>
<evidence type="ECO:0000259" key="19">
    <source>
        <dbReference type="PROSITE" id="PS50110"/>
    </source>
</evidence>
<dbReference type="Proteomes" id="UP000242258">
    <property type="component" value="Unassembled WGS sequence"/>
</dbReference>
<dbReference type="SMART" id="SM00091">
    <property type="entry name" value="PAS"/>
    <property type="match status" value="2"/>
</dbReference>
<evidence type="ECO:0000256" key="14">
    <source>
        <dbReference type="ARBA" id="ARBA00023136"/>
    </source>
</evidence>
<evidence type="ECO:0000256" key="5">
    <source>
        <dbReference type="ARBA" id="ARBA00022519"/>
    </source>
</evidence>
<evidence type="ECO:0000256" key="11">
    <source>
        <dbReference type="ARBA" id="ARBA00022840"/>
    </source>
</evidence>
<dbReference type="PROSITE" id="PS50110">
    <property type="entry name" value="RESPONSE_REGULATORY"/>
    <property type="match status" value="1"/>
</dbReference>
<evidence type="ECO:0000256" key="13">
    <source>
        <dbReference type="ARBA" id="ARBA00023012"/>
    </source>
</evidence>
<dbReference type="Pfam" id="PF03707">
    <property type="entry name" value="MHYT"/>
    <property type="match status" value="3"/>
</dbReference>
<dbReference type="SMART" id="SM00086">
    <property type="entry name" value="PAC"/>
    <property type="match status" value="2"/>
</dbReference>
<accession>A0A1E7Q4N1</accession>
<feature type="transmembrane region" description="Helical" evidence="17">
    <location>
        <begin position="244"/>
        <end position="268"/>
    </location>
</feature>
<feature type="transmembrane region" description="Helical" evidence="17">
    <location>
        <begin position="101"/>
        <end position="124"/>
    </location>
</feature>
<feature type="domain" description="Histidine kinase" evidence="18">
    <location>
        <begin position="555"/>
        <end position="771"/>
    </location>
</feature>
<dbReference type="InterPro" id="IPR000700">
    <property type="entry name" value="PAS-assoc_C"/>
</dbReference>
<dbReference type="CDD" id="cd00130">
    <property type="entry name" value="PAS"/>
    <property type="match status" value="2"/>
</dbReference>
<feature type="transmembrane region" description="Helical" evidence="17">
    <location>
        <begin position="164"/>
        <end position="186"/>
    </location>
</feature>
<evidence type="ECO:0000256" key="9">
    <source>
        <dbReference type="ARBA" id="ARBA00022741"/>
    </source>
</evidence>
<feature type="domain" description="Response regulatory" evidence="19">
    <location>
        <begin position="789"/>
        <end position="908"/>
    </location>
</feature>
<comment type="caution">
    <text evidence="24">The sequence shown here is derived from an EMBL/GenBank/DDBJ whole genome shotgun (WGS) entry which is preliminary data.</text>
</comment>
<dbReference type="FunFam" id="1.10.287.130:FF:000004">
    <property type="entry name" value="Ethylene receptor 1"/>
    <property type="match status" value="1"/>
</dbReference>
<dbReference type="PROSITE" id="PS50924">
    <property type="entry name" value="MHYT"/>
    <property type="match status" value="1"/>
</dbReference>
<keyword evidence="5" id="KW-0997">Cell inner membrane</keyword>
<dbReference type="PANTHER" id="PTHR43047:SF78">
    <property type="entry name" value="SENSORY_REGULATORY PROTEIN RPFC"/>
    <property type="match status" value="1"/>
</dbReference>
<dbReference type="InterPro" id="IPR036890">
    <property type="entry name" value="HATPase_C_sf"/>
</dbReference>
<feature type="domain" description="PAS" evidence="20">
    <location>
        <begin position="408"/>
        <end position="486"/>
    </location>
</feature>
<dbReference type="SMART" id="SM00387">
    <property type="entry name" value="HATPase_c"/>
    <property type="match status" value="1"/>
</dbReference>
<keyword evidence="11" id="KW-0067">ATP-binding</keyword>
<dbReference type="Pfam" id="PF00989">
    <property type="entry name" value="PAS"/>
    <property type="match status" value="1"/>
</dbReference>
<dbReference type="InterPro" id="IPR013655">
    <property type="entry name" value="PAS_fold_3"/>
</dbReference>
<dbReference type="SUPFAM" id="SSF47226">
    <property type="entry name" value="Histidine-containing phosphotransfer domain, HPT domain"/>
    <property type="match status" value="1"/>
</dbReference>
<keyword evidence="6 16" id="KW-0597">Phosphoprotein</keyword>
<keyword evidence="14 17" id="KW-0472">Membrane</keyword>
<dbReference type="GO" id="GO:0006355">
    <property type="term" value="P:regulation of DNA-templated transcription"/>
    <property type="evidence" value="ECO:0007669"/>
    <property type="project" value="InterPro"/>
</dbReference>
<evidence type="ECO:0000256" key="2">
    <source>
        <dbReference type="ARBA" id="ARBA00004429"/>
    </source>
</evidence>
<comment type="catalytic activity">
    <reaction evidence="1">
        <text>ATP + protein L-histidine = ADP + protein N-phospho-L-histidine.</text>
        <dbReference type="EC" id="2.7.13.3"/>
    </reaction>
</comment>
<dbReference type="PROSITE" id="PS50113">
    <property type="entry name" value="PAC"/>
    <property type="match status" value="1"/>
</dbReference>
<dbReference type="Gene3D" id="3.30.450.20">
    <property type="entry name" value="PAS domain"/>
    <property type="match status" value="2"/>
</dbReference>
<dbReference type="AlphaFoldDB" id="A0A1E7Q4N1"/>
<evidence type="ECO:0000313" key="25">
    <source>
        <dbReference type="Proteomes" id="UP000242258"/>
    </source>
</evidence>
<feature type="domain" description="PAS" evidence="20">
    <location>
        <begin position="280"/>
        <end position="323"/>
    </location>
</feature>
<feature type="transmembrane region" description="Helical" evidence="17">
    <location>
        <begin position="69"/>
        <end position="95"/>
    </location>
</feature>
<dbReference type="PRINTS" id="PR00344">
    <property type="entry name" value="BCTRLSENSOR"/>
</dbReference>
<keyword evidence="10" id="KW-0418">Kinase</keyword>
<feature type="transmembrane region" description="Helical" evidence="17">
    <location>
        <begin position="131"/>
        <end position="152"/>
    </location>
</feature>
<gene>
    <name evidence="24" type="ORF">BI198_05615</name>
</gene>
<evidence type="ECO:0000259" key="22">
    <source>
        <dbReference type="PROSITE" id="PS50894"/>
    </source>
</evidence>
<dbReference type="Pfam" id="PF01627">
    <property type="entry name" value="Hpt"/>
    <property type="match status" value="1"/>
</dbReference>
<dbReference type="InterPro" id="IPR001610">
    <property type="entry name" value="PAC"/>
</dbReference>
<dbReference type="Pfam" id="PF08447">
    <property type="entry name" value="PAS_3"/>
    <property type="match status" value="1"/>
</dbReference>
<dbReference type="PROSITE" id="PS50109">
    <property type="entry name" value="HIS_KIN"/>
    <property type="match status" value="1"/>
</dbReference>
<evidence type="ECO:0000256" key="8">
    <source>
        <dbReference type="ARBA" id="ARBA00022692"/>
    </source>
</evidence>
<evidence type="ECO:0000259" key="21">
    <source>
        <dbReference type="PROSITE" id="PS50113"/>
    </source>
</evidence>
<dbReference type="InterPro" id="IPR005330">
    <property type="entry name" value="MHYT_dom"/>
</dbReference>
<dbReference type="CDD" id="cd16922">
    <property type="entry name" value="HATPase_EvgS-ArcB-TorS-like"/>
    <property type="match status" value="1"/>
</dbReference>
<feature type="domain" description="HPt" evidence="22">
    <location>
        <begin position="940"/>
        <end position="1040"/>
    </location>
</feature>
<feature type="transmembrane region" description="Helical" evidence="17">
    <location>
        <begin position="198"/>
        <end position="224"/>
    </location>
</feature>
<dbReference type="SUPFAM" id="SSF55785">
    <property type="entry name" value="PYP-like sensor domain (PAS domain)"/>
    <property type="match status" value="2"/>
</dbReference>
<dbReference type="EMBL" id="MKEK01000001">
    <property type="protein sequence ID" value="OEY69109.1"/>
    <property type="molecule type" value="Genomic_DNA"/>
</dbReference>
<evidence type="ECO:0000256" key="7">
    <source>
        <dbReference type="ARBA" id="ARBA00022679"/>
    </source>
</evidence>
<dbReference type="InterPro" id="IPR013767">
    <property type="entry name" value="PAS_fold"/>
</dbReference>
<evidence type="ECO:0000256" key="16">
    <source>
        <dbReference type="PROSITE-ProRule" id="PRU00169"/>
    </source>
</evidence>
<name>A0A1E7Q4N1_9GAMM</name>
<evidence type="ECO:0000259" key="23">
    <source>
        <dbReference type="PROSITE" id="PS50924"/>
    </source>
</evidence>
<dbReference type="Gene3D" id="3.40.50.2300">
    <property type="match status" value="1"/>
</dbReference>
<feature type="domain" description="PAC" evidence="21">
    <location>
        <begin position="485"/>
        <end position="537"/>
    </location>
</feature>
<keyword evidence="7" id="KW-0808">Transferase</keyword>
<dbReference type="GO" id="GO:0000155">
    <property type="term" value="F:phosphorelay sensor kinase activity"/>
    <property type="evidence" value="ECO:0007669"/>
    <property type="project" value="InterPro"/>
</dbReference>
<dbReference type="InterPro" id="IPR036641">
    <property type="entry name" value="HPT_dom_sf"/>
</dbReference>
<dbReference type="InterPro" id="IPR003594">
    <property type="entry name" value="HATPase_dom"/>
</dbReference>
<evidence type="ECO:0000256" key="15">
    <source>
        <dbReference type="PROSITE-ProRule" id="PRU00110"/>
    </source>
</evidence>
<dbReference type="CDD" id="cd17546">
    <property type="entry name" value="REC_hyHK_CKI1_RcsC-like"/>
    <property type="match status" value="1"/>
</dbReference>
<evidence type="ECO:0000259" key="18">
    <source>
        <dbReference type="PROSITE" id="PS50109"/>
    </source>
</evidence>
<evidence type="ECO:0000313" key="24">
    <source>
        <dbReference type="EMBL" id="OEY69109.1"/>
    </source>
</evidence>
<keyword evidence="9" id="KW-0547">Nucleotide-binding</keyword>
<feature type="domain" description="MHYT" evidence="23">
    <location>
        <begin position="33"/>
        <end position="228"/>
    </location>
</feature>
<dbReference type="InterPro" id="IPR000014">
    <property type="entry name" value="PAS"/>
</dbReference>
<keyword evidence="4" id="KW-1003">Cell membrane</keyword>
<feature type="transmembrane region" description="Helical" evidence="17">
    <location>
        <begin position="36"/>
        <end position="57"/>
    </location>
</feature>
<dbReference type="NCBIfam" id="TIGR00229">
    <property type="entry name" value="sensory_box"/>
    <property type="match status" value="2"/>
</dbReference>
<dbReference type="PROSITE" id="PS50894">
    <property type="entry name" value="HPT"/>
    <property type="match status" value="1"/>
</dbReference>
<dbReference type="GO" id="GO:0005886">
    <property type="term" value="C:plasma membrane"/>
    <property type="evidence" value="ECO:0007669"/>
    <property type="project" value="UniProtKB-SubCell"/>
</dbReference>
<dbReference type="InterPro" id="IPR004358">
    <property type="entry name" value="Sig_transdc_His_kin-like_C"/>
</dbReference>
<dbReference type="Pfam" id="PF00072">
    <property type="entry name" value="Response_reg"/>
    <property type="match status" value="1"/>
</dbReference>
<reference evidence="25" key="1">
    <citation type="submission" date="2016-09" db="EMBL/GenBank/DDBJ databases">
        <authorList>
            <person name="Wan X."/>
            <person name="Hou S."/>
        </authorList>
    </citation>
    <scope>NUCLEOTIDE SEQUENCE [LARGE SCALE GENOMIC DNA]</scope>
    <source>
        <strain evidence="25">KH87</strain>
    </source>
</reference>
<evidence type="ECO:0000256" key="6">
    <source>
        <dbReference type="ARBA" id="ARBA00022553"/>
    </source>
</evidence>
<dbReference type="InterPro" id="IPR001789">
    <property type="entry name" value="Sig_transdc_resp-reg_receiver"/>
</dbReference>
<sequence length="1126" mass="123992">MRRIKSLDQEAIVSALLQLFSYPADSLLLSGDYNYVLVALSIFIAVSASTLALALADEARHLAGTQRRIVLFTGSIALGTGIWAMHFIGMLAFMLCTPVSYLTNTTLLSMLPSLFASWVALTLISRHKITALPLLLGGVLMGAGIGAMHYSGMAAMTMSAQLRYSPSIFALSIVVAVALSILALYVRFGVAKLQFKLAAWHLNILAGVVMGLAITAMHYTGMAAARFVAPTDFVSQTDVQSQSVVLALSVAFVTILIGGLVLVLNLLIKFQKLSKIKQASAARLEAIMQTSLDAIISIDTDGNILNTNKASEAIFGWHLTDFIKLNIGELFPEPYLSEYKQYLTMFQQTNQPKLSGVAKEIQLKHKQGHLIPVRLSIGHINLPDTNIMVVYISDISKRVEMERVLRDREQQLSSLLSNIPGTAYRCQLDAHWSMLFISQAVKELTGYPVTDFLLPNPIRHFSDLIHPDDQEQFKQFKQLEHSQSFEFEYRILHSDGSERWVFDHGYCVRDESGAILWLDGFMMDISGRKALEQGLISARQQAEQAAAARASFMANMSHEIRTPMNAILGFTDILLETKLDSEQQKYLSTVSGASRSLLHLLNDVLDSAKLEKGKLDLELMAFSLRELLDSVISTLWLQARQKSLQLNLHVSADISEYVYGARDRLRQILLNIIGNAIKFTEQGSVTVNVFKQADMIQFEVLDTGIGIPAERLKQIFEPFTQADASMSRRFGGTGLGTTISKQLVELMGGDINATSTAGQGSCFSFNLPLKTAAKSDITVIANVKLNPLHILIADDIAQNIELLTILLQRAGHTVDAVVNGEQILQQLQLHNYDLVILDSQMPVMDGITAAKQRRAYEKQRSLPAVPMIVLTASVLPEDKLAARNAGIEGFASKPVNIDGLQLEIARVLKLDVKATQAKTAAISQNSNNINVTKGIAMWGSVGAYLAEVGRFLQQYQPWPAQLSEALQHQNFDVIKHSCHAVKGLSGNLALSQIYRLSSQLEQQIQQANIIECQASIDAITALFGLIQQEYLLLTEQVNTTQQQQISTEPPQNVSLIISNLLHAAKQNQLDDVAINQLQQCKFLHSNSTVVQLIAAFNDFEFSLATELLISLQQQCAAEEIDNATSV</sequence>
<evidence type="ECO:0000256" key="3">
    <source>
        <dbReference type="ARBA" id="ARBA00012438"/>
    </source>
</evidence>
<evidence type="ECO:0000256" key="1">
    <source>
        <dbReference type="ARBA" id="ARBA00000085"/>
    </source>
</evidence>
<dbReference type="Gene3D" id="1.10.287.130">
    <property type="match status" value="1"/>
</dbReference>
<dbReference type="GO" id="GO:0005524">
    <property type="term" value="F:ATP binding"/>
    <property type="evidence" value="ECO:0007669"/>
    <property type="project" value="UniProtKB-KW"/>
</dbReference>
<keyword evidence="8 17" id="KW-0812">Transmembrane</keyword>
<comment type="subcellular location">
    <subcellularLocation>
        <location evidence="2">Cell inner membrane</location>
        <topology evidence="2">Multi-pass membrane protein</topology>
    </subcellularLocation>
</comment>
<dbReference type="FunFam" id="3.30.565.10:FF:000010">
    <property type="entry name" value="Sensor histidine kinase RcsC"/>
    <property type="match status" value="1"/>
</dbReference>
<keyword evidence="12 17" id="KW-1133">Transmembrane helix</keyword>
<dbReference type="EC" id="2.7.13.3" evidence="3"/>
<dbReference type="PROSITE" id="PS50112">
    <property type="entry name" value="PAS"/>
    <property type="match status" value="2"/>
</dbReference>
<dbReference type="SMART" id="SM00388">
    <property type="entry name" value="HisKA"/>
    <property type="match status" value="1"/>
</dbReference>
<dbReference type="SUPFAM" id="SSF47384">
    <property type="entry name" value="Homodimeric domain of signal transducing histidine kinase"/>
    <property type="match status" value="1"/>
</dbReference>
<dbReference type="SUPFAM" id="SSF55874">
    <property type="entry name" value="ATPase domain of HSP90 chaperone/DNA topoisomerase II/histidine kinase"/>
    <property type="match status" value="1"/>
</dbReference>
<evidence type="ECO:0000256" key="12">
    <source>
        <dbReference type="ARBA" id="ARBA00022989"/>
    </source>
</evidence>
<dbReference type="SUPFAM" id="SSF52172">
    <property type="entry name" value="CheY-like"/>
    <property type="match status" value="1"/>
</dbReference>
<keyword evidence="13" id="KW-0902">Two-component regulatory system</keyword>
<proteinExistence type="predicted"/>
<keyword evidence="25" id="KW-1185">Reference proteome</keyword>
<dbReference type="InterPro" id="IPR035965">
    <property type="entry name" value="PAS-like_dom_sf"/>
</dbReference>
<dbReference type="CDD" id="cd00082">
    <property type="entry name" value="HisKA"/>
    <property type="match status" value="1"/>
</dbReference>